<protein>
    <submittedName>
        <fullName evidence="2">Uncharacterized protein</fullName>
    </submittedName>
</protein>
<evidence type="ECO:0000313" key="2">
    <source>
        <dbReference type="EMBL" id="SBV91723.1"/>
    </source>
</evidence>
<keyword evidence="1" id="KW-0812">Transmembrane</keyword>
<evidence type="ECO:0000256" key="1">
    <source>
        <dbReference type="SAM" id="Phobius"/>
    </source>
</evidence>
<proteinExistence type="predicted"/>
<dbReference type="AlphaFoldDB" id="A0A212IWV4"/>
<organism evidence="2">
    <name type="scientific">uncultured Dysgonomonas sp</name>
    <dbReference type="NCBI Taxonomy" id="206096"/>
    <lineage>
        <taxon>Bacteria</taxon>
        <taxon>Pseudomonadati</taxon>
        <taxon>Bacteroidota</taxon>
        <taxon>Bacteroidia</taxon>
        <taxon>Bacteroidales</taxon>
        <taxon>Dysgonomonadaceae</taxon>
        <taxon>Dysgonomonas</taxon>
        <taxon>environmental samples</taxon>
    </lineage>
</organism>
<reference evidence="2" key="1">
    <citation type="submission" date="2016-04" db="EMBL/GenBank/DDBJ databases">
        <authorList>
            <person name="Evans L.H."/>
            <person name="Alamgir A."/>
            <person name="Owens N."/>
            <person name="Weber N.D."/>
            <person name="Virtaneva K."/>
            <person name="Barbian K."/>
            <person name="Babar A."/>
            <person name="Rosenke K."/>
        </authorList>
    </citation>
    <scope>NUCLEOTIDE SEQUENCE</scope>
    <source>
        <strain evidence="2">86-1</strain>
    </source>
</reference>
<sequence length="54" mass="6366">MKKNMKIGIYLIISLMLFIIEFTELNLIALTYYGFALFNLYNAVRLANKYNKLV</sequence>
<feature type="transmembrane region" description="Helical" evidence="1">
    <location>
        <begin position="7"/>
        <end position="35"/>
    </location>
</feature>
<dbReference type="EMBL" id="FLUM01000001">
    <property type="protein sequence ID" value="SBV91723.1"/>
    <property type="molecule type" value="Genomic_DNA"/>
</dbReference>
<accession>A0A212IWV4</accession>
<keyword evidence="1" id="KW-1133">Transmembrane helix</keyword>
<keyword evidence="1" id="KW-0472">Membrane</keyword>
<gene>
    <name evidence="2" type="ORF">KL86DYS1_10414</name>
</gene>
<name>A0A212IWV4_9BACT</name>